<dbReference type="RefSeq" id="WP_131257171.1">
    <property type="nucleotide sequence ID" value="NZ_JBHSUS010000001.1"/>
</dbReference>
<dbReference type="InterPro" id="IPR019587">
    <property type="entry name" value="Polyketide_cyclase/dehydratase"/>
</dbReference>
<sequence>MHIIRKILLGSVLVLLVLAGIGFLLPSQYRVERSIDIAAKPEVIFAELADLRQWHSWSVWYQRDASMLVEYSGEPGQTGQLSRWQSASQGNGEMQIILVDAPKRLLYQLRFEGFDMVSTGEITLIEHEGRTQVVWADYGDLGNNPVNHYLGLVMDSIIGPDFEASLRGLKQQVEK</sequence>
<dbReference type="Pfam" id="PF10604">
    <property type="entry name" value="Polyketide_cyc2"/>
    <property type="match status" value="1"/>
</dbReference>
<evidence type="ECO:0000313" key="1">
    <source>
        <dbReference type="EMBL" id="MFC6439547.1"/>
    </source>
</evidence>
<name>A0ABW1XK70_9ALTE</name>
<keyword evidence="2" id="KW-1185">Reference proteome</keyword>
<gene>
    <name evidence="1" type="ORF">ACFP85_05205</name>
</gene>
<protein>
    <submittedName>
        <fullName evidence="1">SRPBCC family protein</fullName>
    </submittedName>
</protein>
<dbReference type="CDD" id="cd07818">
    <property type="entry name" value="SRPBCC_1"/>
    <property type="match status" value="1"/>
</dbReference>
<dbReference type="EMBL" id="JBHSUS010000001">
    <property type="protein sequence ID" value="MFC6439547.1"/>
    <property type="molecule type" value="Genomic_DNA"/>
</dbReference>
<comment type="caution">
    <text evidence="1">The sequence shown here is derived from an EMBL/GenBank/DDBJ whole genome shotgun (WGS) entry which is preliminary data.</text>
</comment>
<organism evidence="1 2">
    <name type="scientific">Pseudobowmanella zhangzhouensis</name>
    <dbReference type="NCBI Taxonomy" id="1537679"/>
    <lineage>
        <taxon>Bacteria</taxon>
        <taxon>Pseudomonadati</taxon>
        <taxon>Pseudomonadota</taxon>
        <taxon>Gammaproteobacteria</taxon>
        <taxon>Alteromonadales</taxon>
        <taxon>Alteromonadaceae</taxon>
    </lineage>
</organism>
<proteinExistence type="predicted"/>
<reference evidence="2" key="1">
    <citation type="journal article" date="2019" name="Int. J. Syst. Evol. Microbiol.">
        <title>The Global Catalogue of Microorganisms (GCM) 10K type strain sequencing project: providing services to taxonomists for standard genome sequencing and annotation.</title>
        <authorList>
            <consortium name="The Broad Institute Genomics Platform"/>
            <consortium name="The Broad Institute Genome Sequencing Center for Infectious Disease"/>
            <person name="Wu L."/>
            <person name="Ma J."/>
        </authorList>
    </citation>
    <scope>NUCLEOTIDE SEQUENCE [LARGE SCALE GENOMIC DNA]</scope>
    <source>
        <strain evidence="2">CGMCC 1.16031</strain>
    </source>
</reference>
<accession>A0ABW1XK70</accession>
<evidence type="ECO:0000313" key="2">
    <source>
        <dbReference type="Proteomes" id="UP001596364"/>
    </source>
</evidence>
<dbReference type="Proteomes" id="UP001596364">
    <property type="component" value="Unassembled WGS sequence"/>
</dbReference>
<dbReference type="InterPro" id="IPR023393">
    <property type="entry name" value="START-like_dom_sf"/>
</dbReference>
<dbReference type="SUPFAM" id="SSF55961">
    <property type="entry name" value="Bet v1-like"/>
    <property type="match status" value="1"/>
</dbReference>
<dbReference type="Gene3D" id="3.30.530.20">
    <property type="match status" value="1"/>
</dbReference>